<reference evidence="1 2" key="1">
    <citation type="journal article" date="2019" name="Int. J. Syst. Evol. Microbiol.">
        <title>The Global Catalogue of Microorganisms (GCM) 10K type strain sequencing project: providing services to taxonomists for standard genome sequencing and annotation.</title>
        <authorList>
            <consortium name="The Broad Institute Genomics Platform"/>
            <consortium name="The Broad Institute Genome Sequencing Center for Infectious Disease"/>
            <person name="Wu L."/>
            <person name="Ma J."/>
        </authorList>
    </citation>
    <scope>NUCLEOTIDE SEQUENCE [LARGE SCALE GENOMIC DNA]</scope>
    <source>
        <strain evidence="1 2">JCM 14942</strain>
    </source>
</reference>
<comment type="caution">
    <text evidence="1">The sequence shown here is derived from an EMBL/GenBank/DDBJ whole genome shotgun (WGS) entry which is preliminary data.</text>
</comment>
<dbReference type="Proteomes" id="UP001500842">
    <property type="component" value="Unassembled WGS sequence"/>
</dbReference>
<protein>
    <submittedName>
        <fullName evidence="1">Uncharacterized protein</fullName>
    </submittedName>
</protein>
<evidence type="ECO:0000313" key="1">
    <source>
        <dbReference type="EMBL" id="GAA1543875.1"/>
    </source>
</evidence>
<dbReference type="RefSeq" id="WP_141007028.1">
    <property type="nucleotide sequence ID" value="NZ_BAAAOR010000040.1"/>
</dbReference>
<sequence>MGYNLNVVVVESTPLAGLAEAGWVRSGDELPAEEATLSTFDGVAGYDAGGHAVLFDPAFEIDTDALARRLGVTVVNALFGSAADVYQYRVAGPAGVRMVVLQAGDVTESVGEPLPEEQEVASGQYPEDWLFALLAARGHALVWDDRTAVRLVPAAPPPARRRGWFRRG</sequence>
<proteinExistence type="predicted"/>
<organism evidence="1 2">
    <name type="scientific">Nocardioides humi</name>
    <dbReference type="NCBI Taxonomy" id="449461"/>
    <lineage>
        <taxon>Bacteria</taxon>
        <taxon>Bacillati</taxon>
        <taxon>Actinomycetota</taxon>
        <taxon>Actinomycetes</taxon>
        <taxon>Propionibacteriales</taxon>
        <taxon>Nocardioidaceae</taxon>
        <taxon>Nocardioides</taxon>
    </lineage>
</organism>
<evidence type="ECO:0000313" key="2">
    <source>
        <dbReference type="Proteomes" id="UP001500842"/>
    </source>
</evidence>
<keyword evidence="2" id="KW-1185">Reference proteome</keyword>
<gene>
    <name evidence="1" type="ORF">GCM10009788_52950</name>
</gene>
<dbReference type="EMBL" id="BAAAOR010000040">
    <property type="protein sequence ID" value="GAA1543875.1"/>
    <property type="molecule type" value="Genomic_DNA"/>
</dbReference>
<name>A0ABN2BQ92_9ACTN</name>
<accession>A0ABN2BQ92</accession>